<comment type="caution">
    <text evidence="1">The sequence shown here is derived from an EMBL/GenBank/DDBJ whole genome shotgun (WGS) entry which is preliminary data.</text>
</comment>
<evidence type="ECO:0000313" key="2">
    <source>
        <dbReference type="Proteomes" id="UP001580928"/>
    </source>
</evidence>
<organism evidence="1 2">
    <name type="scientific">Albibacterium profundi</name>
    <dbReference type="NCBI Taxonomy" id="3134906"/>
    <lineage>
        <taxon>Bacteria</taxon>
        <taxon>Pseudomonadati</taxon>
        <taxon>Bacteroidota</taxon>
        <taxon>Sphingobacteriia</taxon>
        <taxon>Sphingobacteriales</taxon>
        <taxon>Sphingobacteriaceae</taxon>
        <taxon>Albibacterium</taxon>
    </lineage>
</organism>
<name>A0ABV5CE70_9SPHI</name>
<reference evidence="1 2" key="1">
    <citation type="submission" date="2024-04" db="EMBL/GenBank/DDBJ databases">
        <title>Albibacterium profundi sp. nov., isolated from sediment of the Challenger Deep of Mariana Trench.</title>
        <authorList>
            <person name="Wang Y."/>
        </authorList>
    </citation>
    <scope>NUCLEOTIDE SEQUENCE [LARGE SCALE GENOMIC DNA]</scope>
    <source>
        <strain evidence="1 2">RHL897</strain>
    </source>
</reference>
<protein>
    <submittedName>
        <fullName evidence="1">Uncharacterized protein</fullName>
    </submittedName>
</protein>
<dbReference type="Proteomes" id="UP001580928">
    <property type="component" value="Unassembled WGS sequence"/>
</dbReference>
<dbReference type="EMBL" id="JBBVGT010000002">
    <property type="protein sequence ID" value="MFB5945837.1"/>
    <property type="molecule type" value="Genomic_DNA"/>
</dbReference>
<keyword evidence="2" id="KW-1185">Reference proteome</keyword>
<accession>A0ABV5CE70</accession>
<evidence type="ECO:0000313" key="1">
    <source>
        <dbReference type="EMBL" id="MFB5945837.1"/>
    </source>
</evidence>
<sequence length="208" mass="24374">MFIIDNKDPSYCLIQAVYRYYPVGFNLTNIQYPGFKHLNELIAQKHPLPSKVKNFELELTKKLKGYFISTNHEHPVPNYSFTIHLANKDYASLEHILHLNVNISLLVNYYTIYYASYVKHKNNYVGTTVLSLEEQIAEGKEKDLEAILGLLRKYFPDYYFIPHQRLFNLKVRLGTPFDGEYLAIAEPRPVFAYLFEDEGQYGTFQVSR</sequence>
<proteinExistence type="predicted"/>
<gene>
    <name evidence="1" type="ORF">WKR92_08320</name>
</gene>
<dbReference type="RefSeq" id="WP_375557370.1">
    <property type="nucleotide sequence ID" value="NZ_JBBVGT010000002.1"/>
</dbReference>